<proteinExistence type="inferred from homology"/>
<sequence length="253" mass="27720">MAAAATTILRRIRRGRALSISGASLSYHLQNRNITSPIPDSSIGLQNSSKTAASWNPNSFSCSRSFSSPSSSDADHYRGTTGSTSESLDAVSQVVDEAVNSGVDGDYILPVRALISLLDGYHDLTGLPWWVIICSSTLALRVALLPLLAFQFSKMKKIQQLFPQLPPPFPPPFSGKSFVDHFTLFRKKRQELGCPSYLWVLATASVQIPCFLLGMTSIRRMSLDHHPGFDCVIAPSFMYGYAYPFLSQSSCSE</sequence>
<dbReference type="GO" id="GO:0032977">
    <property type="term" value="F:membrane insertase activity"/>
    <property type="evidence" value="ECO:0007669"/>
    <property type="project" value="InterPro"/>
</dbReference>
<feature type="transmembrane region" description="Helical" evidence="6">
    <location>
        <begin position="127"/>
        <end position="150"/>
    </location>
</feature>
<dbReference type="AlphaFoldDB" id="A0A7N0RD51"/>
<organism evidence="7 8">
    <name type="scientific">Kalanchoe fedtschenkoi</name>
    <name type="common">Lavender scallops</name>
    <name type="synonym">South American air plant</name>
    <dbReference type="NCBI Taxonomy" id="63787"/>
    <lineage>
        <taxon>Eukaryota</taxon>
        <taxon>Viridiplantae</taxon>
        <taxon>Streptophyta</taxon>
        <taxon>Embryophyta</taxon>
        <taxon>Tracheophyta</taxon>
        <taxon>Spermatophyta</taxon>
        <taxon>Magnoliopsida</taxon>
        <taxon>eudicotyledons</taxon>
        <taxon>Gunneridae</taxon>
        <taxon>Pentapetalae</taxon>
        <taxon>Saxifragales</taxon>
        <taxon>Crassulaceae</taxon>
        <taxon>Kalanchoe</taxon>
    </lineage>
</organism>
<keyword evidence="8" id="KW-1185">Reference proteome</keyword>
<dbReference type="InterPro" id="IPR001708">
    <property type="entry name" value="YidC/ALB3/OXA1/COX18"/>
</dbReference>
<evidence type="ECO:0000256" key="6">
    <source>
        <dbReference type="SAM" id="Phobius"/>
    </source>
</evidence>
<keyword evidence="3 6" id="KW-0812">Transmembrane</keyword>
<comment type="similarity">
    <text evidence="2">Belongs to the OXA1/ALB3/YidC (TC 2.A.9.2) family.</text>
</comment>
<evidence type="ECO:0000256" key="2">
    <source>
        <dbReference type="ARBA" id="ARBA00010583"/>
    </source>
</evidence>
<dbReference type="Proteomes" id="UP000594263">
    <property type="component" value="Unplaced"/>
</dbReference>
<evidence type="ECO:0000256" key="3">
    <source>
        <dbReference type="ARBA" id="ARBA00022692"/>
    </source>
</evidence>
<reference evidence="7" key="1">
    <citation type="submission" date="2021-01" db="UniProtKB">
        <authorList>
            <consortium name="EnsemblPlants"/>
        </authorList>
    </citation>
    <scope>IDENTIFICATION</scope>
</reference>
<dbReference type="PANTHER" id="PTHR12428">
    <property type="entry name" value="OXA1"/>
    <property type="match status" value="1"/>
</dbReference>
<evidence type="ECO:0000313" key="7">
    <source>
        <dbReference type="EnsemblPlants" id="Kaladp0007s0047.1.v1.1"/>
    </source>
</evidence>
<dbReference type="Gramene" id="Kaladp0007s0047.1.v1.1">
    <property type="protein sequence ID" value="Kaladp0007s0047.1.v1.1"/>
    <property type="gene ID" value="Kaladp0007s0047.v1.1"/>
</dbReference>
<dbReference type="GO" id="GO:0032979">
    <property type="term" value="P:protein insertion into mitochondrial inner membrane from matrix"/>
    <property type="evidence" value="ECO:0007669"/>
    <property type="project" value="TreeGrafter"/>
</dbReference>
<feature type="transmembrane region" description="Helical" evidence="6">
    <location>
        <begin position="196"/>
        <end position="218"/>
    </location>
</feature>
<evidence type="ECO:0000256" key="1">
    <source>
        <dbReference type="ARBA" id="ARBA00004141"/>
    </source>
</evidence>
<evidence type="ECO:0000256" key="4">
    <source>
        <dbReference type="ARBA" id="ARBA00022989"/>
    </source>
</evidence>
<dbReference type="EnsemblPlants" id="Kaladp0007s0047.1.v1.1">
    <property type="protein sequence ID" value="Kaladp0007s0047.1.v1.1"/>
    <property type="gene ID" value="Kaladp0007s0047.v1.1"/>
</dbReference>
<comment type="subcellular location">
    <subcellularLocation>
        <location evidence="1">Membrane</location>
        <topology evidence="1">Multi-pass membrane protein</topology>
    </subcellularLocation>
</comment>
<accession>A0A7N0RD51</accession>
<evidence type="ECO:0000256" key="5">
    <source>
        <dbReference type="ARBA" id="ARBA00023136"/>
    </source>
</evidence>
<keyword evidence="4 6" id="KW-1133">Transmembrane helix</keyword>
<evidence type="ECO:0000313" key="8">
    <source>
        <dbReference type="Proteomes" id="UP000594263"/>
    </source>
</evidence>
<keyword evidence="5 6" id="KW-0472">Membrane</keyword>
<protein>
    <submittedName>
        <fullName evidence="7">Uncharacterized protein</fullName>
    </submittedName>
</protein>
<dbReference type="PANTHER" id="PTHR12428:SF65">
    <property type="entry name" value="CYTOCHROME C OXIDASE ASSEMBLY PROTEIN COX18, MITOCHONDRIAL"/>
    <property type="match status" value="1"/>
</dbReference>
<name>A0A7N0RD51_KALFE</name>
<dbReference type="GO" id="GO:0005743">
    <property type="term" value="C:mitochondrial inner membrane"/>
    <property type="evidence" value="ECO:0007669"/>
    <property type="project" value="TreeGrafter"/>
</dbReference>